<feature type="compositionally biased region" description="Low complexity" evidence="1">
    <location>
        <begin position="14"/>
        <end position="24"/>
    </location>
</feature>
<dbReference type="AlphaFoldDB" id="A0A1J7IXE2"/>
<dbReference type="Proteomes" id="UP000182658">
    <property type="component" value="Unassembled WGS sequence"/>
</dbReference>
<proteinExistence type="predicted"/>
<sequence length="132" mass="14216">MRSGLNNGGGGSTGSDTLSSSESSKLNIAYRKAAAADASIGPQSDWVEKKKEEHDKMKQWVREKKKSVKKRPGIFALSVPEHLPTSPLCPANPKHVSGGTGVCVFHGRKQDMVKPKQQPFIAELGLQQPGSH</sequence>
<feature type="compositionally biased region" description="Gly residues" evidence="1">
    <location>
        <begin position="1"/>
        <end position="13"/>
    </location>
</feature>
<name>A0A1J7IXE2_9PEZI</name>
<feature type="non-terminal residue" evidence="2">
    <location>
        <position position="132"/>
    </location>
</feature>
<keyword evidence="3" id="KW-1185">Reference proteome</keyword>
<evidence type="ECO:0000313" key="3">
    <source>
        <dbReference type="Proteomes" id="UP000182658"/>
    </source>
</evidence>
<dbReference type="EMBL" id="KV875095">
    <property type="protein sequence ID" value="OIW32166.1"/>
    <property type="molecule type" value="Genomic_DNA"/>
</dbReference>
<evidence type="ECO:0000256" key="1">
    <source>
        <dbReference type="SAM" id="MobiDB-lite"/>
    </source>
</evidence>
<dbReference type="InParanoid" id="A0A1J7IXE2"/>
<protein>
    <submittedName>
        <fullName evidence="2">Uncharacterized protein</fullName>
    </submittedName>
</protein>
<evidence type="ECO:0000313" key="2">
    <source>
        <dbReference type="EMBL" id="OIW32166.1"/>
    </source>
</evidence>
<reference evidence="2 3" key="1">
    <citation type="submission" date="2016-10" db="EMBL/GenBank/DDBJ databases">
        <title>Draft genome sequence of Coniochaeta ligniaria NRRL30616, a lignocellulolytic fungus for bioabatement of inhibitors in plant biomass hydrolysates.</title>
        <authorList>
            <consortium name="DOE Joint Genome Institute"/>
            <person name="Jimenez D.J."/>
            <person name="Hector R.E."/>
            <person name="Riley R."/>
            <person name="Sun H."/>
            <person name="Grigoriev I.V."/>
            <person name="Van Elsas J.D."/>
            <person name="Nichols N.N."/>
        </authorList>
    </citation>
    <scope>NUCLEOTIDE SEQUENCE [LARGE SCALE GENOMIC DNA]</scope>
    <source>
        <strain evidence="2 3">NRRL 30616</strain>
    </source>
</reference>
<gene>
    <name evidence="2" type="ORF">CONLIGDRAFT_629858</name>
</gene>
<dbReference type="OrthoDB" id="3648773at2759"/>
<accession>A0A1J7IXE2</accession>
<dbReference type="STRING" id="1408157.A0A1J7IXE2"/>
<feature type="compositionally biased region" description="Basic and acidic residues" evidence="1">
    <location>
        <begin position="46"/>
        <end position="62"/>
    </location>
</feature>
<feature type="region of interest" description="Disordered" evidence="1">
    <location>
        <begin position="1"/>
        <end position="66"/>
    </location>
</feature>
<organism evidence="2 3">
    <name type="scientific">Coniochaeta ligniaria NRRL 30616</name>
    <dbReference type="NCBI Taxonomy" id="1408157"/>
    <lineage>
        <taxon>Eukaryota</taxon>
        <taxon>Fungi</taxon>
        <taxon>Dikarya</taxon>
        <taxon>Ascomycota</taxon>
        <taxon>Pezizomycotina</taxon>
        <taxon>Sordariomycetes</taxon>
        <taxon>Sordariomycetidae</taxon>
        <taxon>Coniochaetales</taxon>
        <taxon>Coniochaetaceae</taxon>
        <taxon>Coniochaeta</taxon>
    </lineage>
</organism>